<sequence>MVSLSASPLPIVDLSDENLKPGTEPWLSACKVVRTALEDHGCYVVRCDKIGEELRNAVVSAMEQAFELPVDTKRQKTSDKIFHGYYGQVSFLPLYESLGIDHPLTMAGCQKFAHIMWPQGNHRFSESVNEYAKVLGEIDGVTMRMVFESYGVEMKKWESFMESTNYLLRSFKYRVAEKGENDVGIHSHTDMSVTSILHQLNNLDGLEVKLKNGEWLKLHASPSFFLVLAGDALQCWSNGRIRSCEHRVTMNAKKTRYSMGLSSYNTHMVEIPKELVDQQHPLRYKPFHHYGYLHFFDKEKIKDPNSRLKAYCGNH</sequence>
<dbReference type="Pfam" id="PF14226">
    <property type="entry name" value="DIOX_N"/>
    <property type="match status" value="1"/>
</dbReference>
<dbReference type="OMA" id="CEGANLY"/>
<evidence type="ECO:0000256" key="5">
    <source>
        <dbReference type="ARBA" id="ARBA00023004"/>
    </source>
</evidence>
<dbReference type="GO" id="GO:0046872">
    <property type="term" value="F:metal ion binding"/>
    <property type="evidence" value="ECO:0007669"/>
    <property type="project" value="UniProtKB-KW"/>
</dbReference>
<dbReference type="InterPro" id="IPR026992">
    <property type="entry name" value="DIOX_N"/>
</dbReference>
<dbReference type="InterPro" id="IPR050231">
    <property type="entry name" value="Iron_ascorbate_oxido_reductase"/>
</dbReference>
<accession>V7BLS9</accession>
<proteinExistence type="inferred from homology"/>
<evidence type="ECO:0000313" key="9">
    <source>
        <dbReference type="EMBL" id="ESW17546.1"/>
    </source>
</evidence>
<keyword evidence="3" id="KW-0223">Dioxygenase</keyword>
<dbReference type="FunFam" id="2.60.120.330:FF:000022">
    <property type="entry name" value="Probable 2-oxoglutarate-dependent dioxygenase AOP1.2"/>
    <property type="match status" value="1"/>
</dbReference>
<dbReference type="Proteomes" id="UP000000226">
    <property type="component" value="Chromosome 7"/>
</dbReference>
<organism evidence="9 10">
    <name type="scientific">Phaseolus vulgaris</name>
    <name type="common">Kidney bean</name>
    <name type="synonym">French bean</name>
    <dbReference type="NCBI Taxonomy" id="3885"/>
    <lineage>
        <taxon>Eukaryota</taxon>
        <taxon>Viridiplantae</taxon>
        <taxon>Streptophyta</taxon>
        <taxon>Embryophyta</taxon>
        <taxon>Tracheophyta</taxon>
        <taxon>Spermatophyta</taxon>
        <taxon>Magnoliopsida</taxon>
        <taxon>eudicotyledons</taxon>
        <taxon>Gunneridae</taxon>
        <taxon>Pentapetalae</taxon>
        <taxon>rosids</taxon>
        <taxon>fabids</taxon>
        <taxon>Fabales</taxon>
        <taxon>Fabaceae</taxon>
        <taxon>Papilionoideae</taxon>
        <taxon>50 kb inversion clade</taxon>
        <taxon>NPAAA clade</taxon>
        <taxon>indigoferoid/millettioid clade</taxon>
        <taxon>Phaseoleae</taxon>
        <taxon>Phaseolus</taxon>
    </lineage>
</organism>
<evidence type="ECO:0000256" key="2">
    <source>
        <dbReference type="ARBA" id="ARBA00022723"/>
    </source>
</evidence>
<comment type="function">
    <text evidence="6">Probable 2-oxoglutarate-dependent dioxygenase that may be involved in glucosinolates biosynthesis. May play a role in the production of aliphatic glucosinolates.</text>
</comment>
<comment type="similarity">
    <text evidence="1 7">Belongs to the iron/ascorbate-dependent oxidoreductase family.</text>
</comment>
<evidence type="ECO:0000256" key="7">
    <source>
        <dbReference type="RuleBase" id="RU003682"/>
    </source>
</evidence>
<dbReference type="SMR" id="V7BLS9"/>
<gene>
    <name evidence="9" type="ORF">PHAVU_007G248200g</name>
</gene>
<dbReference type="Gramene" id="ESW17546">
    <property type="protein sequence ID" value="ESW17546"/>
    <property type="gene ID" value="PHAVU_007G248200g"/>
</dbReference>
<reference evidence="10" key="1">
    <citation type="journal article" date="2014" name="Nat. Genet.">
        <title>A reference genome for common bean and genome-wide analysis of dual domestications.</title>
        <authorList>
            <person name="Schmutz J."/>
            <person name="McClean P.E."/>
            <person name="Mamidi S."/>
            <person name="Wu G.A."/>
            <person name="Cannon S.B."/>
            <person name="Grimwood J."/>
            <person name="Jenkins J."/>
            <person name="Shu S."/>
            <person name="Song Q."/>
            <person name="Chavarro C."/>
            <person name="Torres-Torres M."/>
            <person name="Geffroy V."/>
            <person name="Moghaddam S.M."/>
            <person name="Gao D."/>
            <person name="Abernathy B."/>
            <person name="Barry K."/>
            <person name="Blair M."/>
            <person name="Brick M.A."/>
            <person name="Chovatia M."/>
            <person name="Gepts P."/>
            <person name="Goodstein D.M."/>
            <person name="Gonzales M."/>
            <person name="Hellsten U."/>
            <person name="Hyten D.L."/>
            <person name="Jia G."/>
            <person name="Kelly J.D."/>
            <person name="Kudrna D."/>
            <person name="Lee R."/>
            <person name="Richard M.M."/>
            <person name="Miklas P.N."/>
            <person name="Osorno J.M."/>
            <person name="Rodrigues J."/>
            <person name="Thareau V."/>
            <person name="Urrea C.A."/>
            <person name="Wang M."/>
            <person name="Yu Y."/>
            <person name="Zhang M."/>
            <person name="Wing R.A."/>
            <person name="Cregan P.B."/>
            <person name="Rokhsar D.S."/>
            <person name="Jackson S.A."/>
        </authorList>
    </citation>
    <scope>NUCLEOTIDE SEQUENCE [LARGE SCALE GENOMIC DNA]</scope>
    <source>
        <strain evidence="10">cv. G19833</strain>
    </source>
</reference>
<dbReference type="PROSITE" id="PS51471">
    <property type="entry name" value="FE2OG_OXY"/>
    <property type="match status" value="1"/>
</dbReference>
<dbReference type="AlphaFoldDB" id="V7BLS9"/>
<evidence type="ECO:0000313" key="10">
    <source>
        <dbReference type="Proteomes" id="UP000000226"/>
    </source>
</evidence>
<dbReference type="Pfam" id="PF03171">
    <property type="entry name" value="2OG-FeII_Oxy"/>
    <property type="match status" value="1"/>
</dbReference>
<dbReference type="InterPro" id="IPR005123">
    <property type="entry name" value="Oxoglu/Fe-dep_dioxygenase_dom"/>
</dbReference>
<dbReference type="InterPro" id="IPR027443">
    <property type="entry name" value="IPNS-like_sf"/>
</dbReference>
<dbReference type="STRING" id="3885.V7BLS9"/>
<keyword evidence="4 7" id="KW-0560">Oxidoreductase</keyword>
<evidence type="ECO:0000256" key="1">
    <source>
        <dbReference type="ARBA" id="ARBA00008056"/>
    </source>
</evidence>
<name>V7BLS9_PHAVU</name>
<dbReference type="eggNOG" id="KOG0143">
    <property type="taxonomic scope" value="Eukaryota"/>
</dbReference>
<keyword evidence="10" id="KW-1185">Reference proteome</keyword>
<dbReference type="PANTHER" id="PTHR47990">
    <property type="entry name" value="2-OXOGLUTARATE (2OG) AND FE(II)-DEPENDENT OXYGENASE SUPERFAMILY PROTEIN-RELATED"/>
    <property type="match status" value="1"/>
</dbReference>
<protein>
    <recommendedName>
        <fullName evidence="8">Fe2OG dioxygenase domain-containing protein</fullName>
    </recommendedName>
</protein>
<dbReference type="OrthoDB" id="288590at2759"/>
<evidence type="ECO:0000256" key="3">
    <source>
        <dbReference type="ARBA" id="ARBA00022964"/>
    </source>
</evidence>
<feature type="domain" description="Fe2OG dioxygenase" evidence="8">
    <location>
        <begin position="163"/>
        <end position="270"/>
    </location>
</feature>
<dbReference type="GO" id="GO:0051213">
    <property type="term" value="F:dioxygenase activity"/>
    <property type="evidence" value="ECO:0007669"/>
    <property type="project" value="UniProtKB-KW"/>
</dbReference>
<dbReference type="Gene3D" id="2.60.120.330">
    <property type="entry name" value="B-lactam Antibiotic, Isopenicillin N Synthase, Chain"/>
    <property type="match status" value="1"/>
</dbReference>
<dbReference type="SUPFAM" id="SSF51197">
    <property type="entry name" value="Clavaminate synthase-like"/>
    <property type="match status" value="1"/>
</dbReference>
<keyword evidence="5 7" id="KW-0408">Iron</keyword>
<evidence type="ECO:0000259" key="8">
    <source>
        <dbReference type="PROSITE" id="PS51471"/>
    </source>
</evidence>
<keyword evidence="2 7" id="KW-0479">Metal-binding</keyword>
<dbReference type="EMBL" id="CM002294">
    <property type="protein sequence ID" value="ESW17546.1"/>
    <property type="molecule type" value="Genomic_DNA"/>
</dbReference>
<evidence type="ECO:0000256" key="4">
    <source>
        <dbReference type="ARBA" id="ARBA00023002"/>
    </source>
</evidence>
<dbReference type="InterPro" id="IPR044861">
    <property type="entry name" value="IPNS-like_FE2OG_OXY"/>
</dbReference>
<evidence type="ECO:0000256" key="6">
    <source>
        <dbReference type="ARBA" id="ARBA00057022"/>
    </source>
</evidence>